<accession>A0ABP0GH54</accession>
<dbReference type="PROSITE" id="PS50002">
    <property type="entry name" value="SH3"/>
    <property type="match status" value="1"/>
</dbReference>
<dbReference type="PANTHER" id="PTHR15129:SF0">
    <property type="entry name" value="SH3 DOMAIN-CONTAINING PROTEIN"/>
    <property type="match status" value="1"/>
</dbReference>
<dbReference type="Pfam" id="PF00018">
    <property type="entry name" value="SH3_1"/>
    <property type="match status" value="1"/>
</dbReference>
<evidence type="ECO:0008006" key="12">
    <source>
        <dbReference type="Google" id="ProtNLM"/>
    </source>
</evidence>
<feature type="region of interest" description="Disordered" evidence="7">
    <location>
        <begin position="49"/>
        <end position="104"/>
    </location>
</feature>
<dbReference type="InterPro" id="IPR011993">
    <property type="entry name" value="PH-like_dom_sf"/>
</dbReference>
<feature type="region of interest" description="Disordered" evidence="7">
    <location>
        <begin position="358"/>
        <end position="481"/>
    </location>
</feature>
<dbReference type="Pfam" id="PF00169">
    <property type="entry name" value="PH"/>
    <property type="match status" value="1"/>
</dbReference>
<dbReference type="InterPro" id="IPR036028">
    <property type="entry name" value="SH3-like_dom_sf"/>
</dbReference>
<organism evidence="10 11">
    <name type="scientific">Clavelina lepadiformis</name>
    <name type="common">Light-bulb sea squirt</name>
    <name type="synonym">Ascidia lepadiformis</name>
    <dbReference type="NCBI Taxonomy" id="159417"/>
    <lineage>
        <taxon>Eukaryota</taxon>
        <taxon>Metazoa</taxon>
        <taxon>Chordata</taxon>
        <taxon>Tunicata</taxon>
        <taxon>Ascidiacea</taxon>
        <taxon>Aplousobranchia</taxon>
        <taxon>Clavelinidae</taxon>
        <taxon>Clavelina</taxon>
    </lineage>
</organism>
<reference evidence="10 11" key="1">
    <citation type="submission" date="2024-02" db="EMBL/GenBank/DDBJ databases">
        <authorList>
            <person name="Daric V."/>
            <person name="Darras S."/>
        </authorList>
    </citation>
    <scope>NUCLEOTIDE SEQUENCE [LARGE SCALE GENOMIC DNA]</scope>
</reference>
<sequence length="544" mass="60094">MDGAVKELLNKLKDAIETLHKIKVEKKWKKDKEDLIAGLNVTYNKYKHLQPSDKHSNGLAAPGNDDDGGEVYDDVARSDNMGGGDVYDDVSTQQLPNPPQENQELYDDTALQPEPPQEDYNDVQVSQPAKEIAIRPVACEDLRDAAMFDFLELKKKNILAGAWQRRWYVLHKSILYVYDSSKDKKQKDAFVVTHYVFECRSDITKETKRKDRCFELRNPQTGKSFEFCASDKDHLNKWKAAFDQASKISPSPSHDRMSLPEVPAPAPSPTHSDKKINKMKFGFSTITKKIGMGSNKPVAPSTSDEIYDDTAADAVPAIQGDELYTDTAEGHSNYDDTATMAKPPMIEPEAIYDDTDEVNDRQLPPIPALPTSAKSMSLPPPPPAAQSPGFDSSTTPSRPVKSPSSSSGFRPPLPSVNDRESGSGTYRGKRTSHSNEEGVSGSGTFKGSRGSIPSERDLPPPPPSNIDPPANEAPGSGDGEADYVNLYQGLWDCMAEADDELAFKRGEIVHIISRDYESYGWWIGKKDGVVGLVPKEYLMEAYEI</sequence>
<dbReference type="InterPro" id="IPR001452">
    <property type="entry name" value="SH3_domain"/>
</dbReference>
<dbReference type="SUPFAM" id="SSF50044">
    <property type="entry name" value="SH3-domain"/>
    <property type="match status" value="1"/>
</dbReference>
<evidence type="ECO:0000259" key="8">
    <source>
        <dbReference type="PROSITE" id="PS50002"/>
    </source>
</evidence>
<evidence type="ECO:0000259" key="9">
    <source>
        <dbReference type="PROSITE" id="PS50003"/>
    </source>
</evidence>
<evidence type="ECO:0000256" key="3">
    <source>
        <dbReference type="ARBA" id="ARBA00022443"/>
    </source>
</evidence>
<feature type="domain" description="PH" evidence="9">
    <location>
        <begin position="144"/>
        <end position="247"/>
    </location>
</feature>
<feature type="domain" description="SH3" evidence="8">
    <location>
        <begin position="482"/>
        <end position="543"/>
    </location>
</feature>
<evidence type="ECO:0000313" key="11">
    <source>
        <dbReference type="Proteomes" id="UP001642483"/>
    </source>
</evidence>
<evidence type="ECO:0000256" key="4">
    <source>
        <dbReference type="ARBA" id="ARBA00022490"/>
    </source>
</evidence>
<feature type="compositionally biased region" description="Acidic residues" evidence="7">
    <location>
        <begin position="64"/>
        <end position="73"/>
    </location>
</feature>
<evidence type="ECO:0000256" key="7">
    <source>
        <dbReference type="SAM" id="MobiDB-lite"/>
    </source>
</evidence>
<dbReference type="Gene3D" id="2.30.30.40">
    <property type="entry name" value="SH3 Domains"/>
    <property type="match status" value="1"/>
</dbReference>
<evidence type="ECO:0000256" key="1">
    <source>
        <dbReference type="ARBA" id="ARBA00004496"/>
    </source>
</evidence>
<keyword evidence="4" id="KW-0963">Cytoplasm</keyword>
<evidence type="ECO:0000256" key="2">
    <source>
        <dbReference type="ARBA" id="ARBA00005864"/>
    </source>
</evidence>
<comment type="caution">
    <text evidence="10">The sequence shown here is derived from an EMBL/GenBank/DDBJ whole genome shotgun (WGS) entry which is preliminary data.</text>
</comment>
<dbReference type="PROSITE" id="PS50003">
    <property type="entry name" value="PH_DOMAIN"/>
    <property type="match status" value="1"/>
</dbReference>
<evidence type="ECO:0000256" key="5">
    <source>
        <dbReference type="ARBA" id="ARBA00022553"/>
    </source>
</evidence>
<protein>
    <recommendedName>
        <fullName evidence="12">Src kinase-associated phosphoprotein 2</fullName>
    </recommendedName>
</protein>
<dbReference type="InterPro" id="IPR001849">
    <property type="entry name" value="PH_domain"/>
</dbReference>
<dbReference type="SUPFAM" id="SSF50729">
    <property type="entry name" value="PH domain-like"/>
    <property type="match status" value="1"/>
</dbReference>
<feature type="region of interest" description="Disordered" evidence="7">
    <location>
        <begin position="248"/>
        <end position="275"/>
    </location>
</feature>
<dbReference type="Gene3D" id="2.30.29.30">
    <property type="entry name" value="Pleckstrin-homology domain (PH domain)/Phosphotyrosine-binding domain (PTB)"/>
    <property type="match status" value="1"/>
</dbReference>
<evidence type="ECO:0000313" key="10">
    <source>
        <dbReference type="EMBL" id="CAK8691100.1"/>
    </source>
</evidence>
<dbReference type="PANTHER" id="PTHR15129">
    <property type="entry name" value="SRC-ASSOCIATED ADAPTOR PROTEIN"/>
    <property type="match status" value="1"/>
</dbReference>
<dbReference type="SMART" id="SM00326">
    <property type="entry name" value="SH3"/>
    <property type="match status" value="1"/>
</dbReference>
<keyword evidence="3 6" id="KW-0728">SH3 domain</keyword>
<dbReference type="SMART" id="SM00233">
    <property type="entry name" value="PH"/>
    <property type="match status" value="1"/>
</dbReference>
<keyword evidence="5" id="KW-0597">Phosphoprotein</keyword>
<comment type="similarity">
    <text evidence="2">Belongs to the SKAP family.</text>
</comment>
<name>A0ABP0GH54_CLALP</name>
<dbReference type="Proteomes" id="UP001642483">
    <property type="component" value="Unassembled WGS sequence"/>
</dbReference>
<keyword evidence="11" id="KW-1185">Reference proteome</keyword>
<proteinExistence type="inferred from homology"/>
<feature type="compositionally biased region" description="Low complexity" evidence="7">
    <location>
        <begin position="386"/>
        <end position="410"/>
    </location>
</feature>
<dbReference type="InterPro" id="IPR037781">
    <property type="entry name" value="SKAP_fam"/>
</dbReference>
<evidence type="ECO:0000256" key="6">
    <source>
        <dbReference type="PROSITE-ProRule" id="PRU00192"/>
    </source>
</evidence>
<dbReference type="EMBL" id="CAWYQH010000119">
    <property type="protein sequence ID" value="CAK8691100.1"/>
    <property type="molecule type" value="Genomic_DNA"/>
</dbReference>
<comment type="subcellular location">
    <subcellularLocation>
        <location evidence="1">Cytoplasm</location>
    </subcellularLocation>
</comment>
<gene>
    <name evidence="10" type="ORF">CVLEPA_LOCUS23697</name>
</gene>